<evidence type="ECO:0000313" key="4">
    <source>
        <dbReference type="EMBL" id="SET14338.1"/>
    </source>
</evidence>
<dbReference type="GO" id="GO:0046961">
    <property type="term" value="F:proton-transporting ATPase activity, rotational mechanism"/>
    <property type="evidence" value="ECO:0007669"/>
    <property type="project" value="InterPro"/>
</dbReference>
<dbReference type="AlphaFoldDB" id="A0A1I0C6G2"/>
<dbReference type="SUPFAM" id="SSF159468">
    <property type="entry name" value="AtpF-like"/>
    <property type="match status" value="1"/>
</dbReference>
<gene>
    <name evidence="4" type="ORF">SAMN04487771_100614</name>
</gene>
<dbReference type="Gene3D" id="3.40.50.10580">
    <property type="entry name" value="ATPase, V1 complex, subunit F"/>
    <property type="match status" value="1"/>
</dbReference>
<dbReference type="Pfam" id="PF01990">
    <property type="entry name" value="ATP-synt_F"/>
    <property type="match status" value="1"/>
</dbReference>
<reference evidence="4 5" key="1">
    <citation type="submission" date="2016-10" db="EMBL/GenBank/DDBJ databases">
        <authorList>
            <person name="de Groot N.N."/>
        </authorList>
    </citation>
    <scope>NUCLEOTIDE SEQUENCE [LARGE SCALE GENOMIC DNA]</scope>
    <source>
        <strain evidence="4 5">KH1P1</strain>
    </source>
</reference>
<dbReference type="InterPro" id="IPR036906">
    <property type="entry name" value="ATPase_V1_fsu_sf"/>
</dbReference>
<keyword evidence="2" id="KW-0813">Transport</keyword>
<sequence>MYKIGVLGDYDSVYGFASLGLDIFPVKTAEEAAEKLHELASGTYGIIYITEKAKTLLGAEADKYAESAIPAIIPIPGVSGNTGAGVENVKKSVEQAVGSDILFGGQN</sequence>
<dbReference type="NCBIfam" id="NF002384">
    <property type="entry name" value="PRK01395.1"/>
    <property type="match status" value="1"/>
</dbReference>
<accession>A0A1I0C6G2</accession>
<dbReference type="STRING" id="1526.SAMN02910262_01197"/>
<dbReference type="eggNOG" id="COG1436">
    <property type="taxonomic scope" value="Bacteria"/>
</dbReference>
<comment type="similarity">
    <text evidence="1">Belongs to the V-ATPase F subunit family.</text>
</comment>
<name>A0A1I0C6G2_9FIRM</name>
<evidence type="ECO:0000256" key="2">
    <source>
        <dbReference type="ARBA" id="ARBA00022448"/>
    </source>
</evidence>
<keyword evidence="5" id="KW-1185">Reference proteome</keyword>
<organism evidence="4 5">
    <name type="scientific">[Clostridium] aminophilum</name>
    <dbReference type="NCBI Taxonomy" id="1526"/>
    <lineage>
        <taxon>Bacteria</taxon>
        <taxon>Bacillati</taxon>
        <taxon>Bacillota</taxon>
        <taxon>Clostridia</taxon>
        <taxon>Lachnospirales</taxon>
        <taxon>Lachnospiraceae</taxon>
    </lineage>
</organism>
<dbReference type="Proteomes" id="UP000199820">
    <property type="component" value="Unassembled WGS sequence"/>
</dbReference>
<evidence type="ECO:0000256" key="3">
    <source>
        <dbReference type="ARBA" id="ARBA00023065"/>
    </source>
</evidence>
<protein>
    <submittedName>
        <fullName evidence="4">V/A-type H+-transporting ATPase subunit F</fullName>
    </submittedName>
</protein>
<evidence type="ECO:0000313" key="5">
    <source>
        <dbReference type="Proteomes" id="UP000199820"/>
    </source>
</evidence>
<dbReference type="OrthoDB" id="5311at2"/>
<keyword evidence="3" id="KW-0406">Ion transport</keyword>
<dbReference type="EMBL" id="FOIL01000006">
    <property type="protein sequence ID" value="SET14338.1"/>
    <property type="molecule type" value="Genomic_DNA"/>
</dbReference>
<proteinExistence type="inferred from homology"/>
<dbReference type="InterPro" id="IPR008218">
    <property type="entry name" value="ATPase_V1-cplx_f_g_su"/>
</dbReference>
<evidence type="ECO:0000256" key="1">
    <source>
        <dbReference type="ARBA" id="ARBA00010148"/>
    </source>
</evidence>
<dbReference type="RefSeq" id="WP_074648720.1">
    <property type="nucleotide sequence ID" value="NZ_FOIL01000006.1"/>
</dbReference>